<dbReference type="SMART" id="SM00854">
    <property type="entry name" value="PGA_cap"/>
    <property type="match status" value="1"/>
</dbReference>
<dbReference type="Pfam" id="PF09587">
    <property type="entry name" value="PGA_cap"/>
    <property type="match status" value="1"/>
</dbReference>
<evidence type="ECO:0000259" key="4">
    <source>
        <dbReference type="SMART" id="SM00854"/>
    </source>
</evidence>
<feature type="domain" description="Capsule synthesis protein CapA" evidence="4">
    <location>
        <begin position="193"/>
        <end position="442"/>
    </location>
</feature>
<proteinExistence type="inferred from homology"/>
<dbReference type="EMBL" id="JAIEZQ010000002">
    <property type="protein sequence ID" value="MBY9075911.1"/>
    <property type="molecule type" value="Genomic_DNA"/>
</dbReference>
<gene>
    <name evidence="5" type="ORF">K1X13_13845</name>
</gene>
<dbReference type="PANTHER" id="PTHR33393">
    <property type="entry name" value="POLYGLUTAMINE SYNTHESIS ACCESSORY PROTEIN RV0574C-RELATED"/>
    <property type="match status" value="1"/>
</dbReference>
<sequence length="504" mass="53209">MATARARTALLTATVLLVAAACTVPVSTPSPAEPTRGSPAPRTGAPAEATSGPPQSERERRTQPLVIVTHMTRPRFDVFEEVALQIIDGSVRTWSELGVPGVPGVGPEPGAGPTLLRTVSAPGTPAPDRFELGSARAAVRAVVRDRDTVAVVPASALGPQVRAMRVNGTSPVRRPGDFPVRTRAAGSTGPVVTMTVVGDVMLGRGVADAAPGTGGAAPALAPTRRRLARADVTVGNLESTLSRAGAPTQGDDSFAAGPRVVRGLRASGFDVLGLANNHLGDFGPTALVRTVQRLRDRGLGTFGAGADPRQAWAPAVLERQGVRFGFLGFNAIGETPEVGPGRPGAVSVSMPPRTGPLDRRQLDRFLAAVRHLDRRVDVVVVMPHWGTQYTNQQLPVQSRVAAELVRAGADLVVGGHPHWVQGVEVVDGRLVVHSLGNFVFDMDLMPETMEGLLLELTWWGDELKAAELVPYVLDESFAPRVVSFRRGLDVLWRMRATSGTAYRG</sequence>
<dbReference type="SUPFAM" id="SSF56300">
    <property type="entry name" value="Metallo-dependent phosphatases"/>
    <property type="match status" value="1"/>
</dbReference>
<keyword evidence="3" id="KW-0732">Signal</keyword>
<evidence type="ECO:0000313" key="5">
    <source>
        <dbReference type="EMBL" id="MBY9075911.1"/>
    </source>
</evidence>
<dbReference type="InterPro" id="IPR019079">
    <property type="entry name" value="Capsule_synth_CapA"/>
</dbReference>
<dbReference type="Proteomes" id="UP000754710">
    <property type="component" value="Unassembled WGS sequence"/>
</dbReference>
<dbReference type="PROSITE" id="PS51257">
    <property type="entry name" value="PROKAR_LIPOPROTEIN"/>
    <property type="match status" value="1"/>
</dbReference>
<feature type="signal peptide" evidence="3">
    <location>
        <begin position="1"/>
        <end position="32"/>
    </location>
</feature>
<reference evidence="5 6" key="1">
    <citation type="submission" date="2021-08" db="EMBL/GenBank/DDBJ databases">
        <title>Nocardioides bacterium WL0053 sp. nov., isolated from the sediment.</title>
        <authorList>
            <person name="Wang L."/>
            <person name="Zhang D."/>
            <person name="Zhang A."/>
        </authorList>
    </citation>
    <scope>NUCLEOTIDE SEQUENCE [LARGE SCALE GENOMIC DNA]</scope>
    <source>
        <strain evidence="5 6">WL0053</strain>
    </source>
</reference>
<keyword evidence="6" id="KW-1185">Reference proteome</keyword>
<dbReference type="InterPro" id="IPR052169">
    <property type="entry name" value="CW_Biosynth-Accessory"/>
</dbReference>
<organism evidence="5 6">
    <name type="scientific">Nocardioides jiangsuensis</name>
    <dbReference type="NCBI Taxonomy" id="2866161"/>
    <lineage>
        <taxon>Bacteria</taxon>
        <taxon>Bacillati</taxon>
        <taxon>Actinomycetota</taxon>
        <taxon>Actinomycetes</taxon>
        <taxon>Propionibacteriales</taxon>
        <taxon>Nocardioidaceae</taxon>
        <taxon>Nocardioides</taxon>
    </lineage>
</organism>
<evidence type="ECO:0000256" key="1">
    <source>
        <dbReference type="ARBA" id="ARBA00005662"/>
    </source>
</evidence>
<evidence type="ECO:0000256" key="2">
    <source>
        <dbReference type="SAM" id="MobiDB-lite"/>
    </source>
</evidence>
<feature type="chain" id="PRO_5047252622" evidence="3">
    <location>
        <begin position="33"/>
        <end position="504"/>
    </location>
</feature>
<protein>
    <submittedName>
        <fullName evidence="5">CapA family protein</fullName>
    </submittedName>
</protein>
<name>A0ABS7RMD3_9ACTN</name>
<feature type="region of interest" description="Disordered" evidence="2">
    <location>
        <begin position="26"/>
        <end position="62"/>
    </location>
</feature>
<evidence type="ECO:0000313" key="6">
    <source>
        <dbReference type="Proteomes" id="UP000754710"/>
    </source>
</evidence>
<dbReference type="Gene3D" id="3.60.21.10">
    <property type="match status" value="1"/>
</dbReference>
<dbReference type="CDD" id="cd07381">
    <property type="entry name" value="MPP_CapA"/>
    <property type="match status" value="1"/>
</dbReference>
<comment type="similarity">
    <text evidence="1">Belongs to the CapA family.</text>
</comment>
<dbReference type="RefSeq" id="WP_221025603.1">
    <property type="nucleotide sequence ID" value="NZ_JAIEZQ010000002.1"/>
</dbReference>
<comment type="caution">
    <text evidence="5">The sequence shown here is derived from an EMBL/GenBank/DDBJ whole genome shotgun (WGS) entry which is preliminary data.</text>
</comment>
<dbReference type="InterPro" id="IPR029052">
    <property type="entry name" value="Metallo-depent_PP-like"/>
</dbReference>
<evidence type="ECO:0000256" key="3">
    <source>
        <dbReference type="SAM" id="SignalP"/>
    </source>
</evidence>
<dbReference type="PANTHER" id="PTHR33393:SF13">
    <property type="entry name" value="PGA BIOSYNTHESIS PROTEIN CAPA"/>
    <property type="match status" value="1"/>
</dbReference>
<accession>A0ABS7RMD3</accession>